<dbReference type="GO" id="GO:0046686">
    <property type="term" value="P:response to cadmium ion"/>
    <property type="evidence" value="ECO:0007669"/>
    <property type="project" value="UniProtKB-KW"/>
</dbReference>
<evidence type="ECO:0000256" key="8">
    <source>
        <dbReference type="SAM" id="SignalP"/>
    </source>
</evidence>
<dbReference type="Pfam" id="PF25973">
    <property type="entry name" value="BSH_CzcB"/>
    <property type="match status" value="1"/>
</dbReference>
<dbReference type="GO" id="GO:1990281">
    <property type="term" value="C:efflux pump complex"/>
    <property type="evidence" value="ECO:0007669"/>
    <property type="project" value="TreeGrafter"/>
</dbReference>
<evidence type="ECO:0000259" key="9">
    <source>
        <dbReference type="Pfam" id="PF25954"/>
    </source>
</evidence>
<dbReference type="NCBIfam" id="TIGR01730">
    <property type="entry name" value="RND_mfp"/>
    <property type="match status" value="1"/>
</dbReference>
<keyword evidence="8" id="KW-0732">Signal</keyword>
<dbReference type="InterPro" id="IPR058792">
    <property type="entry name" value="Beta-barrel_RND_2"/>
</dbReference>
<evidence type="ECO:0000256" key="4">
    <source>
        <dbReference type="ARBA" id="ARBA00043263"/>
    </source>
</evidence>
<gene>
    <name evidence="12" type="ORF">VCB98_07445</name>
</gene>
<dbReference type="GO" id="GO:0015562">
    <property type="term" value="F:efflux transmembrane transporter activity"/>
    <property type="evidence" value="ECO:0007669"/>
    <property type="project" value="TreeGrafter"/>
</dbReference>
<dbReference type="InterPro" id="IPR058647">
    <property type="entry name" value="BSH_CzcB-like"/>
</dbReference>
<proteinExistence type="inferred from homology"/>
<keyword evidence="6" id="KW-0175">Coiled coil</keyword>
<keyword evidence="4" id="KW-0105">Cadmium resistance</keyword>
<sequence length="363" mass="40027">MSITEIKRLSLLALVVLALAACQQEAPADQGQDEEESSRTSVQAEEPRRDSVSANHRTTATLQAVHDARVPSRAEGLVRELRVEEGDAVKAGEVLAVLDDRRRRLEVEQRRADLSSLEQDYKRQQQLLQDQLVSSDSVEKLGFQVEAQRAALSLAEVELEETRIKAPVDGVVSERHIRMGDNVNPGDVLFRVTDTRNLEAEVHVPERLMSRLAVDQLVEIRSDASPDRVHSGRIARISPVVDTDSGTVRATVRVEDSSGLLRPGAFARVRILYDTRDDALMVPRQALQFENGRASLFVVEDGVAKRRQVETGLSEEGWVEITDGLSGDEPVITLGHATLRDGARVRINGGQESSKRLAETGRG</sequence>
<evidence type="ECO:0000313" key="13">
    <source>
        <dbReference type="Proteomes" id="UP001302316"/>
    </source>
</evidence>
<comment type="function">
    <text evidence="5">CzcA and CzcB together would act in zinc efflux nearly as effectively as the complete czc efflux system (CzcABC). The CzcB protein is thought to funnel zinc cations to the CzcA transport protein.</text>
</comment>
<dbReference type="AlphaFoldDB" id="A0AAP6MKE4"/>
<comment type="similarity">
    <text evidence="1">Belongs to the membrane fusion protein (MFP) (TC 8.A.1) family.</text>
</comment>
<evidence type="ECO:0000256" key="7">
    <source>
        <dbReference type="SAM" id="MobiDB-lite"/>
    </source>
</evidence>
<evidence type="ECO:0000256" key="3">
    <source>
        <dbReference type="ARBA" id="ARBA00022833"/>
    </source>
</evidence>
<dbReference type="Gene3D" id="2.40.50.100">
    <property type="match status" value="2"/>
</dbReference>
<dbReference type="EMBL" id="JAYGII010000013">
    <property type="protein sequence ID" value="MEA5445648.1"/>
    <property type="molecule type" value="Genomic_DNA"/>
</dbReference>
<dbReference type="PANTHER" id="PTHR30469:SF38">
    <property type="entry name" value="HLYD FAMILY SECRETION PROTEIN"/>
    <property type="match status" value="1"/>
</dbReference>
<evidence type="ECO:0000256" key="5">
    <source>
        <dbReference type="ARBA" id="ARBA00058766"/>
    </source>
</evidence>
<feature type="region of interest" description="Disordered" evidence="7">
    <location>
        <begin position="26"/>
        <end position="57"/>
    </location>
</feature>
<evidence type="ECO:0000259" key="11">
    <source>
        <dbReference type="Pfam" id="PF25989"/>
    </source>
</evidence>
<feature type="coiled-coil region" evidence="6">
    <location>
        <begin position="107"/>
        <end position="165"/>
    </location>
</feature>
<dbReference type="Gene3D" id="2.40.420.20">
    <property type="match status" value="1"/>
</dbReference>
<evidence type="ECO:0000259" key="10">
    <source>
        <dbReference type="Pfam" id="PF25973"/>
    </source>
</evidence>
<dbReference type="PROSITE" id="PS51257">
    <property type="entry name" value="PROKAR_LIPOPROTEIN"/>
    <property type="match status" value="1"/>
</dbReference>
<keyword evidence="2" id="KW-0813">Transport</keyword>
<feature type="domain" description="CusB-like beta-barrel" evidence="9">
    <location>
        <begin position="201"/>
        <end position="271"/>
    </location>
</feature>
<dbReference type="Pfam" id="PF25954">
    <property type="entry name" value="Beta-barrel_RND_2"/>
    <property type="match status" value="1"/>
</dbReference>
<feature type="chain" id="PRO_5043012963" evidence="8">
    <location>
        <begin position="29"/>
        <end position="363"/>
    </location>
</feature>
<dbReference type="FunFam" id="2.40.420.20:FF:000006">
    <property type="entry name" value="RND family efflux transporter MFP subunit"/>
    <property type="match status" value="1"/>
</dbReference>
<name>A0AAP6MKE4_9GAMM</name>
<dbReference type="Proteomes" id="UP001302316">
    <property type="component" value="Unassembled WGS sequence"/>
</dbReference>
<evidence type="ECO:0000256" key="2">
    <source>
        <dbReference type="ARBA" id="ARBA00022448"/>
    </source>
</evidence>
<organism evidence="12 13">
    <name type="scientific">Natronospira elongata</name>
    <dbReference type="NCBI Taxonomy" id="3110268"/>
    <lineage>
        <taxon>Bacteria</taxon>
        <taxon>Pseudomonadati</taxon>
        <taxon>Pseudomonadota</taxon>
        <taxon>Gammaproteobacteria</taxon>
        <taxon>Natronospirales</taxon>
        <taxon>Natronospiraceae</taxon>
        <taxon>Natronospira</taxon>
    </lineage>
</organism>
<dbReference type="InterPro" id="IPR058637">
    <property type="entry name" value="YknX-like_C"/>
</dbReference>
<dbReference type="Pfam" id="PF25989">
    <property type="entry name" value="YknX_C"/>
    <property type="match status" value="1"/>
</dbReference>
<dbReference type="PANTHER" id="PTHR30469">
    <property type="entry name" value="MULTIDRUG RESISTANCE PROTEIN MDTA"/>
    <property type="match status" value="1"/>
</dbReference>
<evidence type="ECO:0000256" key="6">
    <source>
        <dbReference type="SAM" id="Coils"/>
    </source>
</evidence>
<dbReference type="SUPFAM" id="SSF111369">
    <property type="entry name" value="HlyD-like secretion proteins"/>
    <property type="match status" value="1"/>
</dbReference>
<feature type="domain" description="CzcB-like barrel-sandwich hybrid" evidence="10">
    <location>
        <begin position="68"/>
        <end position="194"/>
    </location>
</feature>
<evidence type="ECO:0000313" key="12">
    <source>
        <dbReference type="EMBL" id="MEA5445648.1"/>
    </source>
</evidence>
<comment type="caution">
    <text evidence="12">The sequence shown here is derived from an EMBL/GenBank/DDBJ whole genome shotgun (WGS) entry which is preliminary data.</text>
</comment>
<feature type="domain" description="YknX-like C-terminal permuted SH3-like" evidence="11">
    <location>
        <begin position="279"/>
        <end position="346"/>
    </location>
</feature>
<reference evidence="12 13" key="1">
    <citation type="submission" date="2023-12" db="EMBL/GenBank/DDBJ databases">
        <title>Whole-genome sequencing of halo(alkali)philic microorganisms from hypersaline lakes.</title>
        <authorList>
            <person name="Sorokin D.Y."/>
            <person name="Merkel A.Y."/>
            <person name="Messina E."/>
            <person name="Yakimov M."/>
        </authorList>
    </citation>
    <scope>NUCLEOTIDE SEQUENCE [LARGE SCALE GENOMIC DNA]</scope>
    <source>
        <strain evidence="12 13">AB-CW1</strain>
    </source>
</reference>
<evidence type="ECO:0000256" key="1">
    <source>
        <dbReference type="ARBA" id="ARBA00009477"/>
    </source>
</evidence>
<feature type="signal peptide" evidence="8">
    <location>
        <begin position="1"/>
        <end position="28"/>
    </location>
</feature>
<dbReference type="RefSeq" id="WP_346051302.1">
    <property type="nucleotide sequence ID" value="NZ_JAYGII010000013.1"/>
</dbReference>
<dbReference type="InterPro" id="IPR006143">
    <property type="entry name" value="RND_pump_MFP"/>
</dbReference>
<keyword evidence="3" id="KW-0862">Zinc</keyword>
<accession>A0AAP6MKE4</accession>
<keyword evidence="13" id="KW-1185">Reference proteome</keyword>
<dbReference type="Gene3D" id="2.40.30.170">
    <property type="match status" value="1"/>
</dbReference>
<dbReference type="FunFam" id="2.40.30.170:FF:000010">
    <property type="entry name" value="Efflux RND transporter periplasmic adaptor subunit"/>
    <property type="match status" value="1"/>
</dbReference>
<protein>
    <submittedName>
        <fullName evidence="12">Efflux RND transporter periplasmic adaptor subunit</fullName>
    </submittedName>
</protein>